<feature type="binding site" evidence="15">
    <location>
        <begin position="130"/>
        <end position="135"/>
    </location>
    <ligand>
        <name>S-adenosyl-L-methionine</name>
        <dbReference type="ChEBI" id="CHEBI:59789"/>
    </ligand>
</feature>
<evidence type="ECO:0000256" key="5">
    <source>
        <dbReference type="ARBA" id="ARBA00012807"/>
    </source>
</evidence>
<comment type="caution">
    <text evidence="18">The sequence shown here is derived from an EMBL/GenBank/DDBJ whole genome shotgun (WGS) entry which is preliminary data.</text>
</comment>
<comment type="catalytic activity">
    <reaction evidence="14 15 16">
        <text>guanosine(37) in tRNA + S-adenosyl-L-methionine = N(1)-methylguanosine(37) in tRNA + S-adenosyl-L-homocysteine + H(+)</text>
        <dbReference type="Rhea" id="RHEA:36899"/>
        <dbReference type="Rhea" id="RHEA-COMP:10145"/>
        <dbReference type="Rhea" id="RHEA-COMP:10147"/>
        <dbReference type="ChEBI" id="CHEBI:15378"/>
        <dbReference type="ChEBI" id="CHEBI:57856"/>
        <dbReference type="ChEBI" id="CHEBI:59789"/>
        <dbReference type="ChEBI" id="CHEBI:73542"/>
        <dbReference type="ChEBI" id="CHEBI:74269"/>
        <dbReference type="EC" id="2.1.1.228"/>
    </reaction>
</comment>
<evidence type="ECO:0000256" key="6">
    <source>
        <dbReference type="ARBA" id="ARBA00014679"/>
    </source>
</evidence>
<dbReference type="InterPro" id="IPR029026">
    <property type="entry name" value="tRNA_m1G_MTases_N"/>
</dbReference>
<reference evidence="18 19" key="1">
    <citation type="submission" date="2019-08" db="EMBL/GenBank/DDBJ databases">
        <title>In-depth cultivation of the pig gut microbiome towards novel bacterial diversity and tailored functional studies.</title>
        <authorList>
            <person name="Wylensek D."/>
            <person name="Hitch T.C.A."/>
            <person name="Clavel T."/>
        </authorList>
    </citation>
    <scope>NUCLEOTIDE SEQUENCE [LARGE SCALE GENOMIC DNA]</scope>
    <source>
        <strain evidence="18 19">SM-530-WT-4B</strain>
    </source>
</reference>
<evidence type="ECO:0000256" key="4">
    <source>
        <dbReference type="ARBA" id="ARBA00011738"/>
    </source>
</evidence>
<evidence type="ECO:0000256" key="12">
    <source>
        <dbReference type="ARBA" id="ARBA00029736"/>
    </source>
</evidence>
<dbReference type="AlphaFoldDB" id="A0A6L5YA49"/>
<feature type="domain" description="tRNA methyltransferase TRMD/TRM10-type" evidence="17">
    <location>
        <begin position="1"/>
        <end position="221"/>
    </location>
</feature>
<evidence type="ECO:0000313" key="18">
    <source>
        <dbReference type="EMBL" id="MST55061.1"/>
    </source>
</evidence>
<evidence type="ECO:0000256" key="11">
    <source>
        <dbReference type="ARBA" id="ARBA00022694"/>
    </source>
</evidence>
<evidence type="ECO:0000256" key="13">
    <source>
        <dbReference type="ARBA" id="ARBA00033392"/>
    </source>
</evidence>
<dbReference type="PANTHER" id="PTHR46417">
    <property type="entry name" value="TRNA (GUANINE-N(1)-)-METHYLTRANSFERASE"/>
    <property type="match status" value="1"/>
</dbReference>
<comment type="subunit">
    <text evidence="4 15 16">Homodimer.</text>
</comment>
<dbReference type="InterPro" id="IPR016009">
    <property type="entry name" value="tRNA_MeTrfase_TRMD/TRM10"/>
</dbReference>
<dbReference type="NCBIfam" id="NF000648">
    <property type="entry name" value="PRK00026.1"/>
    <property type="match status" value="1"/>
</dbReference>
<dbReference type="Proteomes" id="UP000473699">
    <property type="component" value="Unassembled WGS sequence"/>
</dbReference>
<dbReference type="GO" id="GO:0052906">
    <property type="term" value="F:tRNA (guanine(37)-N1)-methyltransferase activity"/>
    <property type="evidence" value="ECO:0007669"/>
    <property type="project" value="UniProtKB-UniRule"/>
</dbReference>
<dbReference type="EMBL" id="VUNH01000003">
    <property type="protein sequence ID" value="MST55061.1"/>
    <property type="molecule type" value="Genomic_DNA"/>
</dbReference>
<keyword evidence="11 15" id="KW-0819">tRNA processing</keyword>
<name>A0A6L5YA49_9BACT</name>
<dbReference type="HAMAP" id="MF_00605">
    <property type="entry name" value="TrmD"/>
    <property type="match status" value="1"/>
</dbReference>
<evidence type="ECO:0000256" key="1">
    <source>
        <dbReference type="ARBA" id="ARBA00002634"/>
    </source>
</evidence>
<feature type="binding site" evidence="15">
    <location>
        <position position="110"/>
    </location>
    <ligand>
        <name>S-adenosyl-L-methionine</name>
        <dbReference type="ChEBI" id="CHEBI:59789"/>
    </ligand>
</feature>
<dbReference type="InterPro" id="IPR023148">
    <property type="entry name" value="tRNA_m1G_MeTrfase_C_sf"/>
</dbReference>
<gene>
    <name evidence="15 18" type="primary">trmD</name>
    <name evidence="18" type="ORF">FYJ74_03230</name>
</gene>
<dbReference type="Gene3D" id="1.10.1270.20">
    <property type="entry name" value="tRNA(m1g37)methyltransferase, domain 2"/>
    <property type="match status" value="1"/>
</dbReference>
<dbReference type="RefSeq" id="WP_326830856.1">
    <property type="nucleotide sequence ID" value="NZ_VUNH01000003.1"/>
</dbReference>
<comment type="function">
    <text evidence="1 15 16">Specifically methylates guanosine-37 in various tRNAs.</text>
</comment>
<evidence type="ECO:0000256" key="14">
    <source>
        <dbReference type="ARBA" id="ARBA00047783"/>
    </source>
</evidence>
<evidence type="ECO:0000256" key="16">
    <source>
        <dbReference type="RuleBase" id="RU003464"/>
    </source>
</evidence>
<dbReference type="NCBIfam" id="TIGR00088">
    <property type="entry name" value="trmD"/>
    <property type="match status" value="1"/>
</dbReference>
<keyword evidence="8 15" id="KW-0489">Methyltransferase</keyword>
<organism evidence="18 19">
    <name type="scientific">Pyramidobacter porci</name>
    <dbReference type="NCBI Taxonomy" id="2605789"/>
    <lineage>
        <taxon>Bacteria</taxon>
        <taxon>Thermotogati</taxon>
        <taxon>Synergistota</taxon>
        <taxon>Synergistia</taxon>
        <taxon>Synergistales</taxon>
        <taxon>Dethiosulfovibrionaceae</taxon>
        <taxon>Pyramidobacter</taxon>
    </lineage>
</organism>
<proteinExistence type="inferred from homology"/>
<sequence>MKVTVVTAFPDFLDSFARTSIVGRAVEKGLIDVEVVNLRDFAQGNYRQIDDYSFGGKGGMTLMPEVLERALHFVRGEGTKVLFPTPVGAVLTQDLVEALAREEHLAIFCGHYEGLDERFVEKYVDLEYSIGDYVLTGGEIPAMTLIDALSRLVPGVVGKELSVADDSFYNGMLDTPHFTRPAVWQGMEVPAELTSGDDAQIEKWRRRAAASRTLSRRPDLLGRANVMDYLEDEAYLGLSVDPNASGLAAELAQIAQTAKAYGLARVIAAPLNREDFDVLRGQLSEVPEIKCVPSVSRMAEWAARKKHGPLLVIAAETPSGLPWMEAKRQMVEASGPALILFGAVPAQGRVIAMRPQETPGGELPRTALISATLDRFFGSR</sequence>
<dbReference type="SUPFAM" id="SSF75217">
    <property type="entry name" value="alpha/beta knot"/>
    <property type="match status" value="1"/>
</dbReference>
<evidence type="ECO:0000256" key="15">
    <source>
        <dbReference type="HAMAP-Rule" id="MF_00605"/>
    </source>
</evidence>
<protein>
    <recommendedName>
        <fullName evidence="6 15">tRNA (guanine-N(1)-)-methyltransferase</fullName>
        <ecNumber evidence="5 15">2.1.1.228</ecNumber>
    </recommendedName>
    <alternativeName>
        <fullName evidence="12 15">M1G-methyltransferase</fullName>
    </alternativeName>
    <alternativeName>
        <fullName evidence="13 15">tRNA [GM37] methyltransferase</fullName>
    </alternativeName>
</protein>
<keyword evidence="9 15" id="KW-0808">Transferase</keyword>
<keyword evidence="7 15" id="KW-0963">Cytoplasm</keyword>
<evidence type="ECO:0000256" key="9">
    <source>
        <dbReference type="ARBA" id="ARBA00022679"/>
    </source>
</evidence>
<dbReference type="GO" id="GO:0005829">
    <property type="term" value="C:cytosol"/>
    <property type="evidence" value="ECO:0007669"/>
    <property type="project" value="TreeGrafter"/>
</dbReference>
<evidence type="ECO:0000256" key="10">
    <source>
        <dbReference type="ARBA" id="ARBA00022691"/>
    </source>
</evidence>
<keyword evidence="19" id="KW-1185">Reference proteome</keyword>
<keyword evidence="10 15" id="KW-0949">S-adenosyl-L-methionine</keyword>
<dbReference type="CDD" id="cd18080">
    <property type="entry name" value="TrmD-like"/>
    <property type="match status" value="1"/>
</dbReference>
<dbReference type="InterPro" id="IPR002649">
    <property type="entry name" value="tRNA_m1G_MeTrfase_TrmD"/>
</dbReference>
<dbReference type="Pfam" id="PF01746">
    <property type="entry name" value="tRNA_m1G_MT"/>
    <property type="match status" value="1"/>
</dbReference>
<evidence type="ECO:0000256" key="8">
    <source>
        <dbReference type="ARBA" id="ARBA00022603"/>
    </source>
</evidence>
<evidence type="ECO:0000256" key="3">
    <source>
        <dbReference type="ARBA" id="ARBA00007630"/>
    </source>
</evidence>
<accession>A0A6L5YA49</accession>
<dbReference type="InterPro" id="IPR029028">
    <property type="entry name" value="Alpha/beta_knot_MTases"/>
</dbReference>
<comment type="similarity">
    <text evidence="3 15 16">Belongs to the RNA methyltransferase TrmD family.</text>
</comment>
<evidence type="ECO:0000313" key="19">
    <source>
        <dbReference type="Proteomes" id="UP000473699"/>
    </source>
</evidence>
<dbReference type="GO" id="GO:0002939">
    <property type="term" value="P:tRNA N1-guanine methylation"/>
    <property type="evidence" value="ECO:0007669"/>
    <property type="project" value="TreeGrafter"/>
</dbReference>
<dbReference type="EC" id="2.1.1.228" evidence="5 15"/>
<dbReference type="Gene3D" id="3.40.1280.10">
    <property type="match status" value="1"/>
</dbReference>
<evidence type="ECO:0000256" key="7">
    <source>
        <dbReference type="ARBA" id="ARBA00022490"/>
    </source>
</evidence>
<comment type="subcellular location">
    <subcellularLocation>
        <location evidence="2 15 16">Cytoplasm</location>
    </subcellularLocation>
</comment>
<dbReference type="PANTHER" id="PTHR46417:SF1">
    <property type="entry name" value="TRNA (GUANINE-N(1)-)-METHYLTRANSFERASE"/>
    <property type="match status" value="1"/>
</dbReference>
<evidence type="ECO:0000259" key="17">
    <source>
        <dbReference type="Pfam" id="PF01746"/>
    </source>
</evidence>
<evidence type="ECO:0000256" key="2">
    <source>
        <dbReference type="ARBA" id="ARBA00004496"/>
    </source>
</evidence>